<name>A0ACB8TIN7_9AGAM</name>
<sequence>MSGSRCVFAPRPCQSRSPTCPPITCSEPVRPAALVNSLPDMVDDTCTHSPQTRGLGPARSQCHRPQTLYGAVVAPRTSASGGVTPARFRCGGCESRRETSERRYRSNIAERELSRGDSGSDLRSHPQSTRDRTDSVQLLYKYPLPLVPFLNDSSPL</sequence>
<dbReference type="Proteomes" id="UP000814140">
    <property type="component" value="Unassembled WGS sequence"/>
</dbReference>
<dbReference type="EMBL" id="MU277188">
    <property type="protein sequence ID" value="KAI0068326.1"/>
    <property type="molecule type" value="Genomic_DNA"/>
</dbReference>
<keyword evidence="2" id="KW-1185">Reference proteome</keyword>
<gene>
    <name evidence="1" type="ORF">BV25DRAFT_555466</name>
</gene>
<evidence type="ECO:0000313" key="2">
    <source>
        <dbReference type="Proteomes" id="UP000814140"/>
    </source>
</evidence>
<reference evidence="1" key="2">
    <citation type="journal article" date="2022" name="New Phytol.">
        <title>Evolutionary transition to the ectomycorrhizal habit in the genomes of a hyperdiverse lineage of mushroom-forming fungi.</title>
        <authorList>
            <person name="Looney B."/>
            <person name="Miyauchi S."/>
            <person name="Morin E."/>
            <person name="Drula E."/>
            <person name="Courty P.E."/>
            <person name="Kohler A."/>
            <person name="Kuo A."/>
            <person name="LaButti K."/>
            <person name="Pangilinan J."/>
            <person name="Lipzen A."/>
            <person name="Riley R."/>
            <person name="Andreopoulos W."/>
            <person name="He G."/>
            <person name="Johnson J."/>
            <person name="Nolan M."/>
            <person name="Tritt A."/>
            <person name="Barry K.W."/>
            <person name="Grigoriev I.V."/>
            <person name="Nagy L.G."/>
            <person name="Hibbett D."/>
            <person name="Henrissat B."/>
            <person name="Matheny P.B."/>
            <person name="Labbe J."/>
            <person name="Martin F.M."/>
        </authorList>
    </citation>
    <scope>NUCLEOTIDE SEQUENCE</scope>
    <source>
        <strain evidence="1">HHB10654</strain>
    </source>
</reference>
<reference evidence="1" key="1">
    <citation type="submission" date="2021-03" db="EMBL/GenBank/DDBJ databases">
        <authorList>
            <consortium name="DOE Joint Genome Institute"/>
            <person name="Ahrendt S."/>
            <person name="Looney B.P."/>
            <person name="Miyauchi S."/>
            <person name="Morin E."/>
            <person name="Drula E."/>
            <person name="Courty P.E."/>
            <person name="Chicoki N."/>
            <person name="Fauchery L."/>
            <person name="Kohler A."/>
            <person name="Kuo A."/>
            <person name="Labutti K."/>
            <person name="Pangilinan J."/>
            <person name="Lipzen A."/>
            <person name="Riley R."/>
            <person name="Andreopoulos W."/>
            <person name="He G."/>
            <person name="Johnson J."/>
            <person name="Barry K.W."/>
            <person name="Grigoriev I.V."/>
            <person name="Nagy L."/>
            <person name="Hibbett D."/>
            <person name="Henrissat B."/>
            <person name="Matheny P.B."/>
            <person name="Labbe J."/>
            <person name="Martin F."/>
        </authorList>
    </citation>
    <scope>NUCLEOTIDE SEQUENCE</scope>
    <source>
        <strain evidence="1">HHB10654</strain>
    </source>
</reference>
<protein>
    <submittedName>
        <fullName evidence="1">Uncharacterized protein</fullName>
    </submittedName>
</protein>
<evidence type="ECO:0000313" key="1">
    <source>
        <dbReference type="EMBL" id="KAI0068326.1"/>
    </source>
</evidence>
<comment type="caution">
    <text evidence="1">The sequence shown here is derived from an EMBL/GenBank/DDBJ whole genome shotgun (WGS) entry which is preliminary data.</text>
</comment>
<proteinExistence type="predicted"/>
<accession>A0ACB8TIN7</accession>
<organism evidence="1 2">
    <name type="scientific">Artomyces pyxidatus</name>
    <dbReference type="NCBI Taxonomy" id="48021"/>
    <lineage>
        <taxon>Eukaryota</taxon>
        <taxon>Fungi</taxon>
        <taxon>Dikarya</taxon>
        <taxon>Basidiomycota</taxon>
        <taxon>Agaricomycotina</taxon>
        <taxon>Agaricomycetes</taxon>
        <taxon>Russulales</taxon>
        <taxon>Auriscalpiaceae</taxon>
        <taxon>Artomyces</taxon>
    </lineage>
</organism>